<dbReference type="GO" id="GO:0016020">
    <property type="term" value="C:membrane"/>
    <property type="evidence" value="ECO:0007669"/>
    <property type="project" value="UniProtKB-SubCell"/>
</dbReference>
<dbReference type="InterPro" id="IPR022301">
    <property type="entry name" value="Integral_membrane_YjbE"/>
</dbReference>
<comment type="caution">
    <text evidence="7">The sequence shown here is derived from an EMBL/GenBank/DDBJ whole genome shotgun (WGS) entry which is preliminary data.</text>
</comment>
<dbReference type="NCBIfam" id="TIGR03717">
    <property type="entry name" value="R_switched_YjbE"/>
    <property type="match status" value="1"/>
</dbReference>
<evidence type="ECO:0000256" key="3">
    <source>
        <dbReference type="ARBA" id="ARBA00022692"/>
    </source>
</evidence>
<feature type="transmembrane region" description="Helical" evidence="6">
    <location>
        <begin position="173"/>
        <end position="191"/>
    </location>
</feature>
<keyword evidence="3 6" id="KW-0812">Transmembrane</keyword>
<keyword evidence="5 6" id="KW-0472">Membrane</keyword>
<evidence type="ECO:0000256" key="2">
    <source>
        <dbReference type="ARBA" id="ARBA00007511"/>
    </source>
</evidence>
<evidence type="ECO:0000256" key="5">
    <source>
        <dbReference type="ARBA" id="ARBA00023136"/>
    </source>
</evidence>
<dbReference type="InterPro" id="IPR005496">
    <property type="entry name" value="Integral_membrane_TerC"/>
</dbReference>
<reference evidence="7 8" key="1">
    <citation type="journal article" date="2016" name="J. Microbiol.">
        <title>Dankookia rubra gen. nov., sp. nov., an alphaproteobacterium isolated from sediment of a shallow stream.</title>
        <authorList>
            <person name="Kim W.H."/>
            <person name="Kim D.H."/>
            <person name="Kang K."/>
            <person name="Ahn T.Y."/>
        </authorList>
    </citation>
    <scope>NUCLEOTIDE SEQUENCE [LARGE SCALE GENOMIC DNA]</scope>
    <source>
        <strain evidence="7 8">JCM30602</strain>
    </source>
</reference>
<dbReference type="EMBL" id="SMSJ01000039">
    <property type="protein sequence ID" value="TDH60402.1"/>
    <property type="molecule type" value="Genomic_DNA"/>
</dbReference>
<dbReference type="OrthoDB" id="9807970at2"/>
<keyword evidence="8" id="KW-1185">Reference proteome</keyword>
<comment type="subcellular location">
    <subcellularLocation>
        <location evidence="1">Membrane</location>
        <topology evidence="1">Multi-pass membrane protein</topology>
    </subcellularLocation>
</comment>
<evidence type="ECO:0000256" key="4">
    <source>
        <dbReference type="ARBA" id="ARBA00022989"/>
    </source>
</evidence>
<sequence length="226" mass="23979">MTSLMASFNWFTLTEILGVNIILSGDNAVLIALAAAGLPAEQRPRAIMFGMVLAVVLRIVLSLAAVQLLAVPGLLLVGGLLLLWIAFGFFKELRAEDKADETGHHEPAEVKTMATALRQIVVADVSMSLDNVLAVAGAAHGNMPMLVLGLVISILLMGVAATLISKLLERYRWIAYVGVALIVWIGFKMIYEDVHRLGLLGGEHAALQQRPALVAAPAEASIGLPG</sequence>
<evidence type="ECO:0000256" key="6">
    <source>
        <dbReference type="SAM" id="Phobius"/>
    </source>
</evidence>
<feature type="transmembrane region" description="Helical" evidence="6">
    <location>
        <begin position="146"/>
        <end position="167"/>
    </location>
</feature>
<dbReference type="Pfam" id="PF03741">
    <property type="entry name" value="TerC"/>
    <property type="match status" value="1"/>
</dbReference>
<evidence type="ECO:0000313" key="8">
    <source>
        <dbReference type="Proteomes" id="UP000295096"/>
    </source>
</evidence>
<feature type="transmembrane region" description="Helical" evidence="6">
    <location>
        <begin position="16"/>
        <end position="39"/>
    </location>
</feature>
<protein>
    <submittedName>
        <fullName evidence="7">TerC family protein</fullName>
    </submittedName>
</protein>
<organism evidence="7 8">
    <name type="scientific">Dankookia rubra</name>
    <dbReference type="NCBI Taxonomy" id="1442381"/>
    <lineage>
        <taxon>Bacteria</taxon>
        <taxon>Pseudomonadati</taxon>
        <taxon>Pseudomonadota</taxon>
        <taxon>Alphaproteobacteria</taxon>
        <taxon>Acetobacterales</taxon>
        <taxon>Roseomonadaceae</taxon>
        <taxon>Dankookia</taxon>
    </lineage>
</organism>
<evidence type="ECO:0000256" key="1">
    <source>
        <dbReference type="ARBA" id="ARBA00004141"/>
    </source>
</evidence>
<dbReference type="PANTHER" id="PTHR30238">
    <property type="entry name" value="MEMBRANE BOUND PREDICTED REDOX MODULATOR"/>
    <property type="match status" value="1"/>
</dbReference>
<keyword evidence="4 6" id="KW-1133">Transmembrane helix</keyword>
<name>A0A4R5QBD4_9PROT</name>
<comment type="similarity">
    <text evidence="2">Belongs to the TerC family.</text>
</comment>
<proteinExistence type="inferred from homology"/>
<gene>
    <name evidence="7" type="ORF">E2C06_22335</name>
</gene>
<evidence type="ECO:0000313" key="7">
    <source>
        <dbReference type="EMBL" id="TDH60402.1"/>
    </source>
</evidence>
<feature type="transmembrane region" description="Helical" evidence="6">
    <location>
        <begin position="71"/>
        <end position="90"/>
    </location>
</feature>
<dbReference type="AlphaFoldDB" id="A0A4R5QBD4"/>
<feature type="transmembrane region" description="Helical" evidence="6">
    <location>
        <begin position="46"/>
        <end position="65"/>
    </location>
</feature>
<dbReference type="PANTHER" id="PTHR30238:SF4">
    <property type="entry name" value="SLL1022 PROTEIN"/>
    <property type="match status" value="1"/>
</dbReference>
<accession>A0A4R5QBD4</accession>
<dbReference type="Proteomes" id="UP000295096">
    <property type="component" value="Unassembled WGS sequence"/>
</dbReference>